<accession>A0A347VQP3</accession>
<reference evidence="3 6" key="4">
    <citation type="submission" date="2019-12" db="EMBL/GenBank/DDBJ databases">
        <title>Multi-Generational Helicobacter saguini Isolates.</title>
        <authorList>
            <person name="Mannion A."/>
            <person name="Shen Z."/>
            <person name="Fox J.G."/>
        </authorList>
    </citation>
    <scope>NUCLEOTIDE SEQUENCE [LARGE SCALE GENOMIC DNA]</scope>
    <source>
        <strain evidence="3">16-048</strain>
        <strain evidence="6">16-048 (F4)</strain>
    </source>
</reference>
<dbReference type="EMBL" id="QBIU01000001">
    <property type="protein sequence ID" value="MWV68467.1"/>
    <property type="molecule type" value="Genomic_DNA"/>
</dbReference>
<sequence>MRKVFLFFILLFVGILDSGESSSVDLSGKEFLQFLNSESAENFGFGYGDFTQRLNNKGFQKYIESKIILNQMQEIVFSKQDKSDTQTYQKRDKNLLDSMESNKDVILSEANLTKNKIDSIESNRADSKNSNKNIESKSKIDSIESSKNIESNLQDSKIDSKNLNIESSIKDSKNLSPTHHPINEIDSKNFIESKSKKDSIESSKNIESNLQDLKIDSKDSINSKNLNAAHRPINNKEDDHNKILSNIKSNKKKLQALQEKALILSKQSCDLGLSNGCVNFAFIMEEPPVPLDKQTIDKIESNLQDSINSNKNIESNLQDSKIDSKDSTNSKNLSPTHHPINGIDSKIQKPTHRPINGTDSKIQNAAHHPTLNEMPAQRPINNRNHRFKTPTKSHKNKQDTDPTKQTIRDIITAFYQKNQQKNYLPFINTLLDGCFTNLAAACYRLSFLVYYDTMNLNFKTQIPLLDSTLYLAKKACALGNYQGCDKVGLIALFKAWESRQQQEQRKNKFYLRDLEFKPIDFLALSPQDLAFVRYGCYHLGEFKSCDTLLSLNLAKENAESAAILANYLSLNNKCNKTCQSATNSLNIALHSLKKEPISYAFAYNTSMSSAKISKQRSYIQQAQNACLSGVRYACDVLGGMYAFVTWFSLDADYKDYFEVPQNADNSFYLDGAKYLDFGCFGDLESLDSKGAFKSQNAMDSKSQDSKGGFKSQDSIESKTSVMLSDSETSTFLILDSMKDLQSPKSCFYRGVLDLEVLRLKANDLLPLIDLNAMFNVYKQGCFVANGNDFDISFIVQNCRNLIDLAEFVGVSNLADSIESNGFKDSKNSQDSKIDSKPQDSNSQDSILKDSNLQSNKNSTFIDILESSNIDSKTFKLDKKQTQILAKKAALHACDLGDTHSCLKLLAK</sequence>
<reference evidence="4 5" key="2">
    <citation type="journal article" date="2016" name="Infect. Immun.">
        <title>Helicobacter saguini, a Novel Helicobacter Isolated from Cotton-Top Tamarins with Ulcerative Colitis, Has Proinflammatory Properties and Induces Typhlocolitis and Dysplasia in Gnotobiotic IL-10-/- Mice.</title>
        <authorList>
            <person name="Shen Z."/>
            <person name="Mannion A."/>
            <person name="Whary M.T."/>
            <person name="Muthupalani S."/>
            <person name="Sheh A."/>
            <person name="Feng Y."/>
            <person name="Gong G."/>
            <person name="Vandamme P."/>
            <person name="Holcombe H.R."/>
            <person name="Paster B.J."/>
            <person name="Fox J.G."/>
        </authorList>
    </citation>
    <scope>NUCLEOTIDE SEQUENCE [LARGE SCALE GENOMIC DNA]</scope>
    <source>
        <strain evidence="4 5">MIT 97-6194</strain>
    </source>
</reference>
<feature type="region of interest" description="Disordered" evidence="2">
    <location>
        <begin position="169"/>
        <end position="190"/>
    </location>
</feature>
<dbReference type="STRING" id="1548018.LS64_02995"/>
<organism evidence="4 5">
    <name type="scientific">Helicobacter saguini</name>
    <dbReference type="NCBI Taxonomy" id="1548018"/>
    <lineage>
        <taxon>Bacteria</taxon>
        <taxon>Pseudomonadati</taxon>
        <taxon>Campylobacterota</taxon>
        <taxon>Epsilonproteobacteria</taxon>
        <taxon>Campylobacterales</taxon>
        <taxon>Helicobacteraceae</taxon>
        <taxon>Helicobacter</taxon>
    </lineage>
</organism>
<evidence type="ECO:0000313" key="4">
    <source>
        <dbReference type="EMBL" id="TLD95986.1"/>
    </source>
</evidence>
<evidence type="ECO:0000313" key="5">
    <source>
        <dbReference type="Proteomes" id="UP000029714"/>
    </source>
</evidence>
<feature type="compositionally biased region" description="Basic and acidic residues" evidence="2">
    <location>
        <begin position="822"/>
        <end position="837"/>
    </location>
</feature>
<feature type="compositionally biased region" description="Basic residues" evidence="2">
    <location>
        <begin position="383"/>
        <end position="395"/>
    </location>
</feature>
<feature type="region of interest" description="Disordered" evidence="2">
    <location>
        <begin position="822"/>
        <end position="850"/>
    </location>
</feature>
<feature type="compositionally biased region" description="Polar residues" evidence="2">
    <location>
        <begin position="838"/>
        <end position="850"/>
    </location>
</feature>
<dbReference type="AlphaFoldDB" id="A0A347VQP3"/>
<dbReference type="EMBL" id="JRMP02000001">
    <property type="protein sequence ID" value="TLD95986.1"/>
    <property type="molecule type" value="Genomic_DNA"/>
</dbReference>
<reference evidence="4" key="3">
    <citation type="submission" date="2018-04" db="EMBL/GenBank/DDBJ databases">
        <authorList>
            <person name="Sheh A."/>
            <person name="Shen Z."/>
            <person name="Mannion A.J."/>
            <person name="Fox J.G."/>
        </authorList>
    </citation>
    <scope>NUCLEOTIDE SEQUENCE</scope>
    <source>
        <strain evidence="4">MIT 97-6194</strain>
    </source>
</reference>
<dbReference type="Proteomes" id="UP000477070">
    <property type="component" value="Unassembled WGS sequence"/>
</dbReference>
<gene>
    <name evidence="3" type="ORF">DCO61_00045</name>
    <name evidence="4" type="ORF">LS64_001120</name>
</gene>
<evidence type="ECO:0000313" key="3">
    <source>
        <dbReference type="EMBL" id="MWV68467.1"/>
    </source>
</evidence>
<keyword evidence="5" id="KW-1185">Reference proteome</keyword>
<feature type="region of interest" description="Disordered" evidence="2">
    <location>
        <begin position="307"/>
        <end position="403"/>
    </location>
</feature>
<protein>
    <submittedName>
        <fullName evidence="4">Uncharacterized protein</fullName>
    </submittedName>
</protein>
<evidence type="ECO:0000313" key="6">
    <source>
        <dbReference type="Proteomes" id="UP000477070"/>
    </source>
</evidence>
<feature type="compositionally biased region" description="Basic and acidic residues" evidence="2">
    <location>
        <begin position="181"/>
        <end position="190"/>
    </location>
</feature>
<proteinExistence type="predicted"/>
<evidence type="ECO:0000256" key="1">
    <source>
        <dbReference type="SAM" id="Coils"/>
    </source>
</evidence>
<feature type="coiled-coil region" evidence="1">
    <location>
        <begin position="240"/>
        <end position="267"/>
    </location>
</feature>
<name>A0A347VQP3_9HELI</name>
<evidence type="ECO:0000256" key="2">
    <source>
        <dbReference type="SAM" id="MobiDB-lite"/>
    </source>
</evidence>
<feature type="compositionally biased region" description="Polar residues" evidence="2">
    <location>
        <begin position="307"/>
        <end position="319"/>
    </location>
</feature>
<dbReference type="RefSeq" id="WP_034570423.1">
    <property type="nucleotide sequence ID" value="NZ_JRMP02000001.1"/>
</dbReference>
<keyword evidence="1" id="KW-0175">Coiled coil</keyword>
<comment type="caution">
    <text evidence="4">The sequence shown here is derived from an EMBL/GenBank/DDBJ whole genome shotgun (WGS) entry which is preliminary data.</text>
</comment>
<dbReference type="Proteomes" id="UP000029714">
    <property type="component" value="Unassembled WGS sequence"/>
</dbReference>
<reference evidence="4 5" key="1">
    <citation type="journal article" date="2014" name="Genome Announc.">
        <title>Draft genome sequences of eight enterohepatic helicobacter species isolated from both laboratory and wild rodents.</title>
        <authorList>
            <person name="Sheh A."/>
            <person name="Shen Z."/>
            <person name="Fox J.G."/>
        </authorList>
    </citation>
    <scope>NUCLEOTIDE SEQUENCE [LARGE SCALE GENOMIC DNA]</scope>
    <source>
        <strain evidence="4 5">MIT 97-6194</strain>
    </source>
</reference>